<evidence type="ECO:0000313" key="7">
    <source>
        <dbReference type="EMBL" id="EHO42957.1"/>
    </source>
</evidence>
<dbReference type="SUPFAM" id="SSF53649">
    <property type="entry name" value="Alkaline phosphatase-like"/>
    <property type="match status" value="1"/>
</dbReference>
<feature type="binding site" evidence="3">
    <location>
        <position position="358"/>
    </location>
    <ligand>
        <name>Zn(2+)</name>
        <dbReference type="ChEBI" id="CHEBI:29105"/>
        <label>2</label>
    </ligand>
</feature>
<proteinExistence type="inferred from homology"/>
<dbReference type="GO" id="GO:0004035">
    <property type="term" value="F:alkaline phosphatase activity"/>
    <property type="evidence" value="ECO:0007669"/>
    <property type="project" value="TreeGrafter"/>
</dbReference>
<feature type="chain" id="PRO_5010497909" evidence="5">
    <location>
        <begin position="27"/>
        <end position="453"/>
    </location>
</feature>
<keyword evidence="5" id="KW-0732">Signal</keyword>
<name>H1XW52_CALAY</name>
<dbReference type="PANTHER" id="PTHR11596">
    <property type="entry name" value="ALKALINE PHOSPHATASE"/>
    <property type="match status" value="1"/>
</dbReference>
<evidence type="ECO:0000313" key="9">
    <source>
        <dbReference type="Proteomes" id="UP000183868"/>
    </source>
</evidence>
<evidence type="ECO:0000256" key="1">
    <source>
        <dbReference type="ARBA" id="ARBA00022553"/>
    </source>
</evidence>
<reference evidence="7 8" key="1">
    <citation type="submission" date="2011-09" db="EMBL/GenBank/DDBJ databases">
        <title>The permanent draft genome of Caldithrix abyssi DSM 13497.</title>
        <authorList>
            <consortium name="US DOE Joint Genome Institute (JGI-PGF)"/>
            <person name="Lucas S."/>
            <person name="Han J."/>
            <person name="Lapidus A."/>
            <person name="Bruce D."/>
            <person name="Goodwin L."/>
            <person name="Pitluck S."/>
            <person name="Peters L."/>
            <person name="Kyrpides N."/>
            <person name="Mavromatis K."/>
            <person name="Ivanova N."/>
            <person name="Mikhailova N."/>
            <person name="Chertkov O."/>
            <person name="Detter J.C."/>
            <person name="Tapia R."/>
            <person name="Han C."/>
            <person name="Land M."/>
            <person name="Hauser L."/>
            <person name="Markowitz V."/>
            <person name="Cheng J.-F."/>
            <person name="Hugenholtz P."/>
            <person name="Woyke T."/>
            <person name="Wu D."/>
            <person name="Spring S."/>
            <person name="Brambilla E."/>
            <person name="Klenk H.-P."/>
            <person name="Eisen J.A."/>
        </authorList>
    </citation>
    <scope>NUCLEOTIDE SEQUENCE [LARGE SCALE GENOMIC DNA]</scope>
    <source>
        <strain evidence="7 8">DSM 13497</strain>
    </source>
</reference>
<feature type="active site" description="Phosphoserine intermediate" evidence="2">
    <location>
        <position position="98"/>
    </location>
</feature>
<feature type="binding site" evidence="3">
    <location>
        <position position="38"/>
    </location>
    <ligand>
        <name>Mg(2+)</name>
        <dbReference type="ChEBI" id="CHEBI:18420"/>
    </ligand>
</feature>
<feature type="binding site" evidence="3">
    <location>
        <position position="359"/>
    </location>
    <ligand>
        <name>Zn(2+)</name>
        <dbReference type="ChEBI" id="CHEBI:29105"/>
        <label>2</label>
    </ligand>
</feature>
<keyword evidence="3" id="KW-0479">Metal-binding</keyword>
<keyword evidence="3" id="KW-0460">Magnesium</keyword>
<feature type="binding site" evidence="3">
    <location>
        <position position="38"/>
    </location>
    <ligand>
        <name>Zn(2+)</name>
        <dbReference type="ChEBI" id="CHEBI:29105"/>
        <label>2</label>
    </ligand>
</feature>
<dbReference type="Pfam" id="PF00245">
    <property type="entry name" value="Alk_phosphatase"/>
    <property type="match status" value="1"/>
</dbReference>
<comment type="similarity">
    <text evidence="4">Belongs to the alkaline phosphatase family.</text>
</comment>
<dbReference type="GO" id="GO:0046872">
    <property type="term" value="F:metal ion binding"/>
    <property type="evidence" value="ECO:0007669"/>
    <property type="project" value="UniProtKB-KW"/>
</dbReference>
<organism evidence="7 8">
    <name type="scientific">Caldithrix abyssi DSM 13497</name>
    <dbReference type="NCBI Taxonomy" id="880073"/>
    <lineage>
        <taxon>Bacteria</taxon>
        <taxon>Pseudomonadati</taxon>
        <taxon>Calditrichota</taxon>
        <taxon>Calditrichia</taxon>
        <taxon>Calditrichales</taxon>
        <taxon>Calditrichaceae</taxon>
        <taxon>Caldithrix</taxon>
    </lineage>
</organism>
<feature type="binding site" evidence="3">
    <location>
        <position position="313"/>
    </location>
    <ligand>
        <name>Zn(2+)</name>
        <dbReference type="ChEBI" id="CHEBI:29105"/>
        <label>2</label>
    </ligand>
</feature>
<evidence type="ECO:0000313" key="8">
    <source>
        <dbReference type="Proteomes" id="UP000004671"/>
    </source>
</evidence>
<keyword evidence="3" id="KW-0862">Zinc</keyword>
<dbReference type="InParanoid" id="H1XW52"/>
<dbReference type="HOGENOM" id="CLU_008539_7_0_0"/>
<dbReference type="PANTHER" id="PTHR11596:SF5">
    <property type="entry name" value="ALKALINE PHOSPHATASE"/>
    <property type="match status" value="1"/>
</dbReference>
<dbReference type="Proteomes" id="UP000004671">
    <property type="component" value="Chromosome"/>
</dbReference>
<feature type="signal peptide" evidence="5">
    <location>
        <begin position="1"/>
        <end position="26"/>
    </location>
</feature>
<feature type="binding site" evidence="3">
    <location>
        <position position="149"/>
    </location>
    <ligand>
        <name>Mg(2+)</name>
        <dbReference type="ChEBI" id="CHEBI:18420"/>
    </ligand>
</feature>
<dbReference type="FunCoup" id="H1XW52">
    <property type="interactions" value="250"/>
</dbReference>
<keyword evidence="1" id="KW-0597">Phosphoprotein</keyword>
<accession>H1XW52</accession>
<feature type="binding site" evidence="3">
    <location>
        <position position="317"/>
    </location>
    <ligand>
        <name>Zn(2+)</name>
        <dbReference type="ChEBI" id="CHEBI:29105"/>
        <label>2</label>
    </ligand>
</feature>
<dbReference type="InterPro" id="IPR017850">
    <property type="entry name" value="Alkaline_phosphatase_core_sf"/>
</dbReference>
<feature type="binding site" evidence="3">
    <location>
        <position position="151"/>
    </location>
    <ligand>
        <name>Mg(2+)</name>
        <dbReference type="ChEBI" id="CHEBI:18420"/>
    </ligand>
</feature>
<evidence type="ECO:0000256" key="2">
    <source>
        <dbReference type="PIRSR" id="PIRSR601952-1"/>
    </source>
</evidence>
<dbReference type="EMBL" id="CP018099">
    <property type="protein sequence ID" value="APF19006.1"/>
    <property type="molecule type" value="Genomic_DNA"/>
</dbReference>
<comment type="cofactor">
    <cofactor evidence="3">
        <name>Mg(2+)</name>
        <dbReference type="ChEBI" id="CHEBI:18420"/>
    </cofactor>
    <text evidence="3">Binds 1 Mg(2+) ion.</text>
</comment>
<dbReference type="CDD" id="cd16012">
    <property type="entry name" value="ALP"/>
    <property type="match status" value="1"/>
</dbReference>
<gene>
    <name evidence="6" type="ORF">Cabys_2257</name>
    <name evidence="7" type="ORF">Calab_3353</name>
</gene>
<dbReference type="Gene3D" id="3.40.720.10">
    <property type="entry name" value="Alkaline Phosphatase, subunit A"/>
    <property type="match status" value="1"/>
</dbReference>
<dbReference type="EMBL" id="CM001402">
    <property type="protein sequence ID" value="EHO42957.1"/>
    <property type="molecule type" value="Genomic_DNA"/>
</dbReference>
<dbReference type="STRING" id="880073.Cabys_2257"/>
<dbReference type="PaxDb" id="880073-Calab_3353"/>
<sequence length="453" mass="49457" precursor="true">MLRFNFKFFALALLTLMVLISCKQEARQPKNIIVFIADGCGFNQVAAGEYYQFGEKGKAVYQSFPIKFAISTFPVDGLYEPQKAWKSFAYVLQKPTDSAASATALATGVKTKNGILGMDSTFTPLQNIVEVVEQAGKATGVVTTVPFNHATPAGFVAHNESRKNYHQIAREMIFKSTIDLIMGAGHPEYDDNAQKLQEPVFKFISDSAFQELKQGKIGNDADGDGAVEYWTFIEDSADFAGLVSGQTPERVFGLAKVISTLQFNRAGDKSADAFTVPFNKGLPDLRTMTQAAINVLDDDPDGFFLMVEGGAIDWAGHANAPGRLIEEKLDFDKAVQAAIEWVEKNSNWDETLIIVTGDHETGYLTGPGAKTEYDGSTAFSVEEVWPALKNNGKGKMPDMEFHSHGHTNSLIPFFAKGQGSGLFEGEVDGTDPVRGKFIDNSDVGKVLKSFFNK</sequence>
<dbReference type="RefSeq" id="WP_006930386.1">
    <property type="nucleotide sequence ID" value="NZ_CM001402.1"/>
</dbReference>
<dbReference type="KEGG" id="caby:Cabys_2257"/>
<comment type="cofactor">
    <cofactor evidence="3">
        <name>Zn(2+)</name>
        <dbReference type="ChEBI" id="CHEBI:29105"/>
    </cofactor>
    <text evidence="3">Binds 2 Zn(2+) ions.</text>
</comment>
<evidence type="ECO:0000256" key="3">
    <source>
        <dbReference type="PIRSR" id="PIRSR601952-2"/>
    </source>
</evidence>
<evidence type="ECO:0000256" key="5">
    <source>
        <dbReference type="SAM" id="SignalP"/>
    </source>
</evidence>
<feature type="binding site" evidence="3">
    <location>
        <position position="308"/>
    </location>
    <ligand>
        <name>Mg(2+)</name>
        <dbReference type="ChEBI" id="CHEBI:18420"/>
    </ligand>
</feature>
<dbReference type="PRINTS" id="PR00113">
    <property type="entry name" value="ALKPHPHTASE"/>
</dbReference>
<dbReference type="Proteomes" id="UP000183868">
    <property type="component" value="Chromosome"/>
</dbReference>
<dbReference type="OrthoDB" id="9794455at2"/>
<reference evidence="6 9" key="2">
    <citation type="submission" date="2016-11" db="EMBL/GenBank/DDBJ databases">
        <title>Genomic analysis of Caldithrix abyssi and proposal of a novel bacterial phylum Caldithrichaeota.</title>
        <authorList>
            <person name="Kublanov I."/>
            <person name="Sigalova O."/>
            <person name="Gavrilov S."/>
            <person name="Lebedinsky A."/>
            <person name="Ivanova N."/>
            <person name="Daum C."/>
            <person name="Reddy T."/>
            <person name="Klenk H.P."/>
            <person name="Goker M."/>
            <person name="Reva O."/>
            <person name="Miroshnichenko M."/>
            <person name="Kyprides N."/>
            <person name="Woyke T."/>
            <person name="Gelfand M."/>
        </authorList>
    </citation>
    <scope>NUCLEOTIDE SEQUENCE [LARGE SCALE GENOMIC DNA]</scope>
    <source>
        <strain evidence="6 9">LF13</strain>
    </source>
</reference>
<dbReference type="eggNOG" id="COG1785">
    <property type="taxonomic scope" value="Bacteria"/>
</dbReference>
<protein>
    <submittedName>
        <fullName evidence="7">Alkaline phosphatase</fullName>
    </submittedName>
</protein>
<dbReference type="AlphaFoldDB" id="H1XW52"/>
<dbReference type="SMART" id="SM00098">
    <property type="entry name" value="alkPPc"/>
    <property type="match status" value="1"/>
</dbReference>
<keyword evidence="8" id="KW-1185">Reference proteome</keyword>
<dbReference type="InterPro" id="IPR001952">
    <property type="entry name" value="Alkaline_phosphatase"/>
</dbReference>
<dbReference type="PROSITE" id="PS51257">
    <property type="entry name" value="PROKAR_LIPOPROTEIN"/>
    <property type="match status" value="1"/>
</dbReference>
<evidence type="ECO:0000256" key="4">
    <source>
        <dbReference type="RuleBase" id="RU003946"/>
    </source>
</evidence>
<evidence type="ECO:0000313" key="6">
    <source>
        <dbReference type="EMBL" id="APF19006.1"/>
    </source>
</evidence>